<dbReference type="GO" id="GO:0002161">
    <property type="term" value="F:aminoacyl-tRNA deacylase activity"/>
    <property type="evidence" value="ECO:0007669"/>
    <property type="project" value="TreeGrafter"/>
</dbReference>
<name>A0A2H0UL68_9BACT</name>
<evidence type="ECO:0000256" key="3">
    <source>
        <dbReference type="ARBA" id="ARBA00022555"/>
    </source>
</evidence>
<sequence length="591" mass="66030">MTSEEIRSKFLEYFKSRGHAIVPSSSLVPTDPSVLLTTAGMQQFKPYFTGELDPDKDFSSLSTASIQKCVRTDDIDEVGDSTHLTFFEMLGNFSFGGYFKKEAIAFAHEFITKELDLPISYVTIFEGSHGVPKDTESKEIWKSLGVTDIREEGIGDVFWGPTGTSGPCGPTTEIYCRNAEGVDVEIWNIVFNQFFFEGSREELISGKKPEALKPLDTPGIDTGAGFERLVTIKQGVVSPYETDIFRETFAKIEEFSQGIKPQVARIFADHFRASVFLIADGVRPSNKEAGYIVRRLIRRMLAHKVTHDIHGDIFTALFPIISQKFGMYYPEVKDPEILHVLQEESAKFELAVVTGIGELKRLSATSHQLSASQAFMISSTYGLNFELMREIAPEATRGVTQEAFEAEFKQHQEISRAGMEKKFGGHGLLLDTGELKAKDEEELKIVTRLHTATHLMQAALRKVLGDEVRQAGSDITAERTRFDFQFGRKVTADELAKVEGLVNEVVSQDLPMQYQEMSKQEAVQTGALHFFIDRYPETVKVYYAGHSLDSAFSKEFCGGPHVTHTGEIGKFRIKKESSVGTGVRRIKAVVE</sequence>
<accession>A0A2H0UL68</accession>
<evidence type="ECO:0000256" key="6">
    <source>
        <dbReference type="ARBA" id="ARBA00022840"/>
    </source>
</evidence>
<dbReference type="Gene3D" id="3.30.54.20">
    <property type="match status" value="1"/>
</dbReference>
<dbReference type="InterPro" id="IPR050058">
    <property type="entry name" value="Ala-tRNA_ligase"/>
</dbReference>
<dbReference type="GO" id="GO:0004813">
    <property type="term" value="F:alanine-tRNA ligase activity"/>
    <property type="evidence" value="ECO:0007669"/>
    <property type="project" value="UniProtKB-EC"/>
</dbReference>
<dbReference type="PROSITE" id="PS50860">
    <property type="entry name" value="AA_TRNA_LIGASE_II_ALA"/>
    <property type="match status" value="1"/>
</dbReference>
<dbReference type="EC" id="6.1.1.7" evidence="2"/>
<proteinExistence type="inferred from homology"/>
<dbReference type="Gene3D" id="3.30.930.10">
    <property type="entry name" value="Bira Bifunctional Protein, Domain 2"/>
    <property type="match status" value="1"/>
</dbReference>
<keyword evidence="8" id="KW-0648">Protein biosynthesis</keyword>
<feature type="domain" description="Alanyl-transfer RNA synthetases family profile" evidence="10">
    <location>
        <begin position="1"/>
        <end position="591"/>
    </location>
</feature>
<keyword evidence="5" id="KW-0547">Nucleotide-binding</keyword>
<keyword evidence="7" id="KW-0694">RNA-binding</keyword>
<dbReference type="Pfam" id="PF07973">
    <property type="entry name" value="tRNA_SAD"/>
    <property type="match status" value="1"/>
</dbReference>
<comment type="caution">
    <text evidence="11">The sequence shown here is derived from an EMBL/GenBank/DDBJ whole genome shotgun (WGS) entry which is preliminary data.</text>
</comment>
<keyword evidence="9" id="KW-0030">Aminoacyl-tRNA synthetase</keyword>
<evidence type="ECO:0000256" key="8">
    <source>
        <dbReference type="ARBA" id="ARBA00022917"/>
    </source>
</evidence>
<evidence type="ECO:0000256" key="7">
    <source>
        <dbReference type="ARBA" id="ARBA00022884"/>
    </source>
</evidence>
<evidence type="ECO:0000256" key="1">
    <source>
        <dbReference type="ARBA" id="ARBA00008226"/>
    </source>
</evidence>
<dbReference type="SUPFAM" id="SSF101353">
    <property type="entry name" value="Putative anticodon-binding domain of alanyl-tRNA synthetase (AlaRS)"/>
    <property type="match status" value="1"/>
</dbReference>
<dbReference type="GO" id="GO:0006419">
    <property type="term" value="P:alanyl-tRNA aminoacylation"/>
    <property type="evidence" value="ECO:0007669"/>
    <property type="project" value="InterPro"/>
</dbReference>
<evidence type="ECO:0000256" key="2">
    <source>
        <dbReference type="ARBA" id="ARBA00013168"/>
    </source>
</evidence>
<dbReference type="InterPro" id="IPR045864">
    <property type="entry name" value="aa-tRNA-synth_II/BPL/LPL"/>
</dbReference>
<dbReference type="AlphaFoldDB" id="A0A2H0UL68"/>
<dbReference type="InterPro" id="IPR002318">
    <property type="entry name" value="Ala-tRNA-lgiase_IIc"/>
</dbReference>
<gene>
    <name evidence="11" type="ORF">COU11_02800</name>
</gene>
<dbReference type="InterPro" id="IPR018165">
    <property type="entry name" value="Ala-tRNA-synth_IIc_core"/>
</dbReference>
<evidence type="ECO:0000256" key="9">
    <source>
        <dbReference type="ARBA" id="ARBA00023146"/>
    </source>
</evidence>
<evidence type="ECO:0000256" key="5">
    <source>
        <dbReference type="ARBA" id="ARBA00022741"/>
    </source>
</evidence>
<dbReference type="SUPFAM" id="SSF55681">
    <property type="entry name" value="Class II aaRS and biotin synthetases"/>
    <property type="match status" value="1"/>
</dbReference>
<organism evidence="11 12">
    <name type="scientific">Candidatus Harrisonbacteria bacterium CG10_big_fil_rev_8_21_14_0_10_49_15</name>
    <dbReference type="NCBI Taxonomy" id="1974587"/>
    <lineage>
        <taxon>Bacteria</taxon>
        <taxon>Candidatus Harrisoniibacteriota</taxon>
    </lineage>
</organism>
<dbReference type="Gene3D" id="3.30.980.10">
    <property type="entry name" value="Threonyl-trna Synthetase, Chain A, domain 2"/>
    <property type="match status" value="1"/>
</dbReference>
<keyword evidence="3" id="KW-0820">tRNA-binding</keyword>
<dbReference type="FunFam" id="3.30.980.10:FF:000004">
    <property type="entry name" value="Alanine--tRNA ligase, cytoplasmic"/>
    <property type="match status" value="1"/>
</dbReference>
<dbReference type="InterPro" id="IPR018163">
    <property type="entry name" value="Thr/Ala-tRNA-synth_IIc_edit"/>
</dbReference>
<dbReference type="Proteomes" id="UP000229526">
    <property type="component" value="Unassembled WGS sequence"/>
</dbReference>
<evidence type="ECO:0000256" key="4">
    <source>
        <dbReference type="ARBA" id="ARBA00022598"/>
    </source>
</evidence>
<dbReference type="GO" id="GO:0005737">
    <property type="term" value="C:cytoplasm"/>
    <property type="evidence" value="ECO:0007669"/>
    <property type="project" value="InterPro"/>
</dbReference>
<reference evidence="12" key="1">
    <citation type="submission" date="2017-09" db="EMBL/GenBank/DDBJ databases">
        <title>Depth-based differentiation of microbial function through sediment-hosted aquifers and enrichment of novel symbionts in the deep terrestrial subsurface.</title>
        <authorList>
            <person name="Probst A.J."/>
            <person name="Ladd B."/>
            <person name="Jarett J.K."/>
            <person name="Geller-Mcgrath D.E."/>
            <person name="Sieber C.M.K."/>
            <person name="Emerson J.B."/>
            <person name="Anantharaman K."/>
            <person name="Thomas B.C."/>
            <person name="Malmstrom R."/>
            <person name="Stieglmeier M."/>
            <person name="Klingl A."/>
            <person name="Woyke T."/>
            <person name="Ryan C.M."/>
            <person name="Banfield J.F."/>
        </authorList>
    </citation>
    <scope>NUCLEOTIDE SEQUENCE [LARGE SCALE GENOMIC DNA]</scope>
</reference>
<dbReference type="Pfam" id="PF01411">
    <property type="entry name" value="tRNA-synt_2c"/>
    <property type="match status" value="1"/>
</dbReference>
<dbReference type="PANTHER" id="PTHR11777:SF9">
    <property type="entry name" value="ALANINE--TRNA LIGASE, CYTOPLASMIC"/>
    <property type="match status" value="1"/>
</dbReference>
<dbReference type="SMART" id="SM00863">
    <property type="entry name" value="tRNA_SAD"/>
    <property type="match status" value="1"/>
</dbReference>
<dbReference type="GO" id="GO:0000049">
    <property type="term" value="F:tRNA binding"/>
    <property type="evidence" value="ECO:0007669"/>
    <property type="project" value="UniProtKB-KW"/>
</dbReference>
<comment type="similarity">
    <text evidence="1">Belongs to the class-II aminoacyl-tRNA synthetase family.</text>
</comment>
<evidence type="ECO:0000313" key="11">
    <source>
        <dbReference type="EMBL" id="PIR87130.1"/>
    </source>
</evidence>
<dbReference type="CDD" id="cd00673">
    <property type="entry name" value="AlaRS_core"/>
    <property type="match status" value="1"/>
</dbReference>
<dbReference type="GO" id="GO:0005524">
    <property type="term" value="F:ATP binding"/>
    <property type="evidence" value="ECO:0007669"/>
    <property type="project" value="UniProtKB-KW"/>
</dbReference>
<dbReference type="PANTHER" id="PTHR11777">
    <property type="entry name" value="ALANYL-TRNA SYNTHETASE"/>
    <property type="match status" value="1"/>
</dbReference>
<dbReference type="EMBL" id="PFBD01000020">
    <property type="protein sequence ID" value="PIR87130.1"/>
    <property type="molecule type" value="Genomic_DNA"/>
</dbReference>
<keyword evidence="4 11" id="KW-0436">Ligase</keyword>
<keyword evidence="6" id="KW-0067">ATP-binding</keyword>
<dbReference type="InterPro" id="IPR018162">
    <property type="entry name" value="Ala-tRNA-ligase_IIc_anticod-bd"/>
</dbReference>
<dbReference type="InterPro" id="IPR018164">
    <property type="entry name" value="Ala-tRNA-synth_IIc_N"/>
</dbReference>
<dbReference type="PRINTS" id="PR00980">
    <property type="entry name" value="TRNASYNTHALA"/>
</dbReference>
<evidence type="ECO:0000259" key="10">
    <source>
        <dbReference type="PROSITE" id="PS50860"/>
    </source>
</evidence>
<dbReference type="InterPro" id="IPR012947">
    <property type="entry name" value="tRNA_SAD"/>
</dbReference>
<evidence type="ECO:0000313" key="12">
    <source>
        <dbReference type="Proteomes" id="UP000229526"/>
    </source>
</evidence>
<protein>
    <recommendedName>
        <fullName evidence="2">alanine--tRNA ligase</fullName>
        <ecNumber evidence="2">6.1.1.7</ecNumber>
    </recommendedName>
</protein>
<dbReference type="SUPFAM" id="SSF55186">
    <property type="entry name" value="ThrRS/AlaRS common domain"/>
    <property type="match status" value="1"/>
</dbReference>